<protein>
    <recommendedName>
        <fullName evidence="3">Secreted protein</fullName>
    </recommendedName>
</protein>
<dbReference type="Proteomes" id="UP000887458">
    <property type="component" value="Unassembled WGS sequence"/>
</dbReference>
<evidence type="ECO:0000313" key="1">
    <source>
        <dbReference type="EMBL" id="KAH9417444.1"/>
    </source>
</evidence>
<comment type="caution">
    <text evidence="1">The sequence shown here is derived from an EMBL/GenBank/DDBJ whole genome shotgun (WGS) entry which is preliminary data.</text>
</comment>
<reference evidence="1 2" key="2">
    <citation type="journal article" date="2022" name="Mol. Biol. Evol.">
        <title>Comparative Genomics Reveals Insights into the Divergent Evolution of Astigmatic Mites and Household Pest Adaptations.</title>
        <authorList>
            <person name="Xiong Q."/>
            <person name="Wan A.T."/>
            <person name="Liu X."/>
            <person name="Fung C.S."/>
            <person name="Xiao X."/>
            <person name="Malainual N."/>
            <person name="Hou J."/>
            <person name="Wang L."/>
            <person name="Wang M."/>
            <person name="Yang K.Y."/>
            <person name="Cui Y."/>
            <person name="Leung E.L."/>
            <person name="Nong W."/>
            <person name="Shin S.K."/>
            <person name="Au S.W."/>
            <person name="Jeong K.Y."/>
            <person name="Chew F.T."/>
            <person name="Hui J.H."/>
            <person name="Leung T.F."/>
            <person name="Tungtrongchitr A."/>
            <person name="Zhong N."/>
            <person name="Liu Z."/>
            <person name="Tsui S.K."/>
        </authorList>
    </citation>
    <scope>NUCLEOTIDE SEQUENCE [LARGE SCALE GENOMIC DNA]</scope>
    <source>
        <strain evidence="1">Derp</strain>
    </source>
</reference>
<evidence type="ECO:0000313" key="2">
    <source>
        <dbReference type="Proteomes" id="UP000887458"/>
    </source>
</evidence>
<evidence type="ECO:0008006" key="3">
    <source>
        <dbReference type="Google" id="ProtNLM"/>
    </source>
</evidence>
<gene>
    <name evidence="1" type="ORF">DERP_007442</name>
</gene>
<dbReference type="EMBL" id="NJHN03000077">
    <property type="protein sequence ID" value="KAH9417444.1"/>
    <property type="molecule type" value="Genomic_DNA"/>
</dbReference>
<sequence>MMMILKLAAAVAAAGCPTGTIGISSGNFFVLNDAFVMAVLRDETDVIVVTCGVLVLKLGQIIAMEDFGSEFAFFVAVTICIDHYQSINQRQFDDDGDYIA</sequence>
<keyword evidence="2" id="KW-1185">Reference proteome</keyword>
<organism evidence="1 2">
    <name type="scientific">Dermatophagoides pteronyssinus</name>
    <name type="common">European house dust mite</name>
    <dbReference type="NCBI Taxonomy" id="6956"/>
    <lineage>
        <taxon>Eukaryota</taxon>
        <taxon>Metazoa</taxon>
        <taxon>Ecdysozoa</taxon>
        <taxon>Arthropoda</taxon>
        <taxon>Chelicerata</taxon>
        <taxon>Arachnida</taxon>
        <taxon>Acari</taxon>
        <taxon>Acariformes</taxon>
        <taxon>Sarcoptiformes</taxon>
        <taxon>Astigmata</taxon>
        <taxon>Psoroptidia</taxon>
        <taxon>Analgoidea</taxon>
        <taxon>Pyroglyphidae</taxon>
        <taxon>Dermatophagoidinae</taxon>
        <taxon>Dermatophagoides</taxon>
    </lineage>
</organism>
<name>A0ABQ8J4J3_DERPT</name>
<reference evidence="1 2" key="1">
    <citation type="journal article" date="2018" name="J. Allergy Clin. Immunol.">
        <title>High-quality assembly of Dermatophagoides pteronyssinus genome and transcriptome reveals a wide range of novel allergens.</title>
        <authorList>
            <person name="Liu X.Y."/>
            <person name="Yang K.Y."/>
            <person name="Wang M.Q."/>
            <person name="Kwok J.S."/>
            <person name="Zeng X."/>
            <person name="Yang Z."/>
            <person name="Xiao X.J."/>
            <person name="Lau C.P."/>
            <person name="Li Y."/>
            <person name="Huang Z.M."/>
            <person name="Ba J.G."/>
            <person name="Yim A.K."/>
            <person name="Ouyang C.Y."/>
            <person name="Ngai S.M."/>
            <person name="Chan T.F."/>
            <person name="Leung E.L."/>
            <person name="Liu L."/>
            <person name="Liu Z.G."/>
            <person name="Tsui S.K."/>
        </authorList>
    </citation>
    <scope>NUCLEOTIDE SEQUENCE [LARGE SCALE GENOMIC DNA]</scope>
    <source>
        <strain evidence="1">Derp</strain>
    </source>
</reference>
<proteinExistence type="predicted"/>
<accession>A0ABQ8J4J3</accession>